<protein>
    <recommendedName>
        <fullName evidence="3">DUF7794 domain-containing protein</fullName>
    </recommendedName>
</protein>
<feature type="chain" id="PRO_5023860937" description="DUF7794 domain-containing protein" evidence="2">
    <location>
        <begin position="22"/>
        <end position="398"/>
    </location>
</feature>
<dbReference type="Pfam" id="PF25070">
    <property type="entry name" value="DUF7794"/>
    <property type="match status" value="1"/>
</dbReference>
<gene>
    <name evidence="4" type="ORF">F0562_035192</name>
</gene>
<organism evidence="4 5">
    <name type="scientific">Nyssa sinensis</name>
    <dbReference type="NCBI Taxonomy" id="561372"/>
    <lineage>
        <taxon>Eukaryota</taxon>
        <taxon>Viridiplantae</taxon>
        <taxon>Streptophyta</taxon>
        <taxon>Embryophyta</taxon>
        <taxon>Tracheophyta</taxon>
        <taxon>Spermatophyta</taxon>
        <taxon>Magnoliopsida</taxon>
        <taxon>eudicotyledons</taxon>
        <taxon>Gunneridae</taxon>
        <taxon>Pentapetalae</taxon>
        <taxon>asterids</taxon>
        <taxon>Cornales</taxon>
        <taxon>Nyssaceae</taxon>
        <taxon>Nyssa</taxon>
    </lineage>
</organism>
<dbReference type="Proteomes" id="UP000325577">
    <property type="component" value="Linkage Group LG21"/>
</dbReference>
<dbReference type="InterPro" id="IPR056696">
    <property type="entry name" value="DUF7794"/>
</dbReference>
<keyword evidence="1" id="KW-0472">Membrane</keyword>
<dbReference type="PANTHER" id="PTHR37735:SF1">
    <property type="entry name" value="OS08G0567000 PROTEIN"/>
    <property type="match status" value="1"/>
</dbReference>
<reference evidence="4 5" key="1">
    <citation type="submission" date="2019-09" db="EMBL/GenBank/DDBJ databases">
        <title>A chromosome-level genome assembly of the Chinese tupelo Nyssa sinensis.</title>
        <authorList>
            <person name="Yang X."/>
            <person name="Kang M."/>
            <person name="Yang Y."/>
            <person name="Xiong H."/>
            <person name="Wang M."/>
            <person name="Zhang Z."/>
            <person name="Wang Z."/>
            <person name="Wu H."/>
            <person name="Ma T."/>
            <person name="Liu J."/>
            <person name="Xi Z."/>
        </authorList>
    </citation>
    <scope>NUCLEOTIDE SEQUENCE [LARGE SCALE GENOMIC DNA]</scope>
    <source>
        <strain evidence="4">J267</strain>
        <tissue evidence="4">Leaf</tissue>
    </source>
</reference>
<keyword evidence="5" id="KW-1185">Reference proteome</keyword>
<evidence type="ECO:0000259" key="3">
    <source>
        <dbReference type="Pfam" id="PF25070"/>
    </source>
</evidence>
<dbReference type="PANTHER" id="PTHR37735">
    <property type="entry name" value="OS08G0567000 PROTEIN"/>
    <property type="match status" value="1"/>
</dbReference>
<evidence type="ECO:0000256" key="1">
    <source>
        <dbReference type="SAM" id="Phobius"/>
    </source>
</evidence>
<dbReference type="OrthoDB" id="1928130at2759"/>
<feature type="signal peptide" evidence="2">
    <location>
        <begin position="1"/>
        <end position="21"/>
    </location>
</feature>
<feature type="domain" description="DUF7794" evidence="3">
    <location>
        <begin position="24"/>
        <end position="296"/>
    </location>
</feature>
<name>A0A5J5ACH7_9ASTE</name>
<keyword evidence="2" id="KW-0732">Signal</keyword>
<dbReference type="EMBL" id="CM018045">
    <property type="protein sequence ID" value="KAA8527939.1"/>
    <property type="molecule type" value="Genomic_DNA"/>
</dbReference>
<evidence type="ECO:0000313" key="4">
    <source>
        <dbReference type="EMBL" id="KAA8527939.1"/>
    </source>
</evidence>
<evidence type="ECO:0000256" key="2">
    <source>
        <dbReference type="SAM" id="SignalP"/>
    </source>
</evidence>
<keyword evidence="1" id="KW-1133">Transmembrane helix</keyword>
<feature type="transmembrane region" description="Helical" evidence="1">
    <location>
        <begin position="337"/>
        <end position="358"/>
    </location>
</feature>
<sequence length="398" mass="43643">MDSHSFRLLIILSLLCLQSRADGTGSIFFLDSATHKYFRTPSSDAALEADSMLLPEVGAAVSVLLGFAPPATLSAASSLKLNEVLMPNPFDRPHTVFMLEVKGAFKDSEMMADSNNAWFGRALKSKVIFGPNNADIQLPDENEVSMVSLNEPSSFDSDAEFTDQELNDLASWLGGSYITIALEPLNGELTIPLTSGAHMNLHMSKKADREFTENLVSLIWNIQRAMKMHQDLSGSLCKSAELMMGIFRGIEALQEEYVNEGVAQQGVELFLALISKIFDSLQAVYKGQIVGVILFNGTPPPESETMLNVKFISRPSPRWLEETEVSSNSTIYQEVVLVRWTLAWITGIILLIATLLGVMESTAESCDHAIVVSLVSFCFYAGSFSSEHATHKGHTSVF</sequence>
<evidence type="ECO:0000313" key="5">
    <source>
        <dbReference type="Proteomes" id="UP000325577"/>
    </source>
</evidence>
<keyword evidence="1" id="KW-0812">Transmembrane</keyword>
<proteinExistence type="predicted"/>
<dbReference type="GO" id="GO:0012505">
    <property type="term" value="C:endomembrane system"/>
    <property type="evidence" value="ECO:0007669"/>
    <property type="project" value="TreeGrafter"/>
</dbReference>
<accession>A0A5J5ACH7</accession>
<dbReference type="AlphaFoldDB" id="A0A5J5ACH7"/>